<proteinExistence type="predicted"/>
<keyword evidence="2" id="KW-1133">Transmembrane helix</keyword>
<dbReference type="FunCoup" id="E9H4H3">
    <property type="interactions" value="188"/>
</dbReference>
<accession>E9H4H3</accession>
<dbReference type="Gene3D" id="3.30.450.20">
    <property type="entry name" value="PAS domain"/>
    <property type="match status" value="3"/>
</dbReference>
<dbReference type="PhylomeDB" id="E9H4H3"/>
<evidence type="ECO:0000313" key="3">
    <source>
        <dbReference type="EMBL" id="EFX73378.1"/>
    </source>
</evidence>
<dbReference type="KEGG" id="dpx:DAPPUDRAFT_109876"/>
<name>E9H4H3_DAPPU</name>
<dbReference type="GO" id="GO:0005891">
    <property type="term" value="C:voltage-gated calcium channel complex"/>
    <property type="evidence" value="ECO:0000318"/>
    <property type="project" value="GO_Central"/>
</dbReference>
<feature type="region of interest" description="Disordered" evidence="1">
    <location>
        <begin position="771"/>
        <end position="796"/>
    </location>
</feature>
<keyword evidence="2" id="KW-0812">Transmembrane</keyword>
<evidence type="ECO:0000256" key="2">
    <source>
        <dbReference type="SAM" id="Phobius"/>
    </source>
</evidence>
<evidence type="ECO:0008006" key="5">
    <source>
        <dbReference type="Google" id="ProtNLM"/>
    </source>
</evidence>
<dbReference type="Proteomes" id="UP000000305">
    <property type="component" value="Unassembled WGS sequence"/>
</dbReference>
<dbReference type="EMBL" id="GL732591">
    <property type="protein sequence ID" value="EFX73378.1"/>
    <property type="molecule type" value="Genomic_DNA"/>
</dbReference>
<evidence type="ECO:0000256" key="1">
    <source>
        <dbReference type="SAM" id="MobiDB-lite"/>
    </source>
</evidence>
<evidence type="ECO:0000313" key="4">
    <source>
        <dbReference type="Proteomes" id="UP000000305"/>
    </source>
</evidence>
<organism evidence="3 4">
    <name type="scientific">Daphnia pulex</name>
    <name type="common">Water flea</name>
    <dbReference type="NCBI Taxonomy" id="6669"/>
    <lineage>
        <taxon>Eukaryota</taxon>
        <taxon>Metazoa</taxon>
        <taxon>Ecdysozoa</taxon>
        <taxon>Arthropoda</taxon>
        <taxon>Crustacea</taxon>
        <taxon>Branchiopoda</taxon>
        <taxon>Diplostraca</taxon>
        <taxon>Cladocera</taxon>
        <taxon>Anomopoda</taxon>
        <taxon>Daphniidae</taxon>
        <taxon>Daphnia</taxon>
    </lineage>
</organism>
<dbReference type="GO" id="GO:0005245">
    <property type="term" value="F:voltage-gated calcium channel activity"/>
    <property type="evidence" value="ECO:0000318"/>
    <property type="project" value="GO_Central"/>
</dbReference>
<feature type="transmembrane region" description="Helical" evidence="2">
    <location>
        <begin position="853"/>
        <end position="874"/>
    </location>
</feature>
<dbReference type="FunFam" id="3.30.450.20:FF:000266">
    <property type="entry name" value="Voltage-dependent calcium channel subunit alpha-2/delta-1"/>
    <property type="match status" value="1"/>
</dbReference>
<dbReference type="InterPro" id="IPR051173">
    <property type="entry name" value="Ca_channel_alpha-2/delta"/>
</dbReference>
<dbReference type="HOGENOM" id="CLU_004521_0_0_1"/>
<dbReference type="InParanoid" id="E9H4H3"/>
<sequence>MVSTAGTNIIVIRMYDSHFGALVSEELSCDVSVPNHKPLSFSPGHNLTDVFANNLKATSSIKWQYFLGADGGLSEYPAHRIDSKSTGCNKAGELLRRRNLYLSSVYPEPINLLSCLDMARQGMLMSGNDAGAGFHASVSGCAPGNQSCSHALPSPPSMGDCPTASSNPVLLVYISRGLLSTLAEPRQVLELIALGQLQGRLVINTYALIDDGKPIMYEEAFLQDVAMQNYSRYNVSFAALERLPIMRGQALAINSTRGLSSTVGDYLSLLLNFSAVHQATITYSPPYWDSIGKGLVISLTQPCFHLDLLVGAVGLDIHLADLIEDFTYFNVPGGRSYVFLIDSIAIRRQMLTSTSGTGRVSFVSNSTDTTEQNSDDDDEIKSTTTLVCTCERVGSTPYIACIVTRHDMAVSDVQVLRRVPPTSLPDLVYHRLDGFSSPSKSWAEPSPVVIQSFMAFLSDKTKLIANPALRSAVRSDVGALAQLVPFWRSQFGHSLLRQFVVRRYAATATSGVMIEYPATVRPASFDPQRRPWYQKAVEFLGKIVVTGPSLDPSGSGFVVSISHTIYEGKTSGHHSSTDGVVAVVGADLTLSYMHRMLWATLPFCPDRTGQVRGLSVRCFIMDERGYLLVHPNLLDPSTQGGQANVEQQHLTHHEPLVASNLLNHDRFVLKKACSSYPDRTVQRFYQLNLTLNDQWVDRSGTPDMPVPVLTNLVHGEHCIRYQIVAIQGNKLVDRLCLNCHRMEQSECECPCECPLELDTCINMSDSAQSEAEGLPNCPASEMSSSPPPPPSSRSRDVDLLPSCLAPDCEGRLSEKECFGVVGFLRGVSPYADESNNGGISTADINSSFKSLTVGPVAVGVLAFFCFVALSVYCYRQQTRRRHHGAGSGGYGSGSGAGLRMTHLDNDMDEHDDIEPDLDETTAVVTHEFSLVGGVGLDNVAIVSPYRVNTGYRRPAGGDSDHGYSTMTHDMHEDSEHTASYVEPLLVGRDRYRPTARSVTTGSFSSRASSPLGPVYHPVRAANQRIVSPGTLLESADKLEAERNYKGQRELMDLHSSPPIRMLDDSLGMTVLPDSSLNQLIVPVTVHMVDTT</sequence>
<gene>
    <name evidence="3" type="ORF">DAPPUDRAFT_109876</name>
</gene>
<dbReference type="PANTHER" id="PTHR10166">
    <property type="entry name" value="VOLTAGE-DEPENDENT CALCIUM CHANNEL SUBUNIT ALPHA-2/DELTA-RELATED"/>
    <property type="match status" value="1"/>
</dbReference>
<dbReference type="PANTHER" id="PTHR10166:SF66">
    <property type="entry name" value="VWFA AND CACHE DOMAIN-CONTAINING PROTEIN CG16868"/>
    <property type="match status" value="1"/>
</dbReference>
<dbReference type="eggNOG" id="KOG2353">
    <property type="taxonomic scope" value="Eukaryota"/>
</dbReference>
<dbReference type="AlphaFoldDB" id="E9H4H3"/>
<keyword evidence="4" id="KW-1185">Reference proteome</keyword>
<reference evidence="3 4" key="1">
    <citation type="journal article" date="2011" name="Science">
        <title>The ecoresponsive genome of Daphnia pulex.</title>
        <authorList>
            <person name="Colbourne J.K."/>
            <person name="Pfrender M.E."/>
            <person name="Gilbert D."/>
            <person name="Thomas W.K."/>
            <person name="Tucker A."/>
            <person name="Oakley T.H."/>
            <person name="Tokishita S."/>
            <person name="Aerts A."/>
            <person name="Arnold G.J."/>
            <person name="Basu M.K."/>
            <person name="Bauer D.J."/>
            <person name="Caceres C.E."/>
            <person name="Carmel L."/>
            <person name="Casola C."/>
            <person name="Choi J.H."/>
            <person name="Detter J.C."/>
            <person name="Dong Q."/>
            <person name="Dusheyko S."/>
            <person name="Eads B.D."/>
            <person name="Frohlich T."/>
            <person name="Geiler-Samerotte K.A."/>
            <person name="Gerlach D."/>
            <person name="Hatcher P."/>
            <person name="Jogdeo S."/>
            <person name="Krijgsveld J."/>
            <person name="Kriventseva E.V."/>
            <person name="Kultz D."/>
            <person name="Laforsch C."/>
            <person name="Lindquist E."/>
            <person name="Lopez J."/>
            <person name="Manak J.R."/>
            <person name="Muller J."/>
            <person name="Pangilinan J."/>
            <person name="Patwardhan R.P."/>
            <person name="Pitluck S."/>
            <person name="Pritham E.J."/>
            <person name="Rechtsteiner A."/>
            <person name="Rho M."/>
            <person name="Rogozin I.B."/>
            <person name="Sakarya O."/>
            <person name="Salamov A."/>
            <person name="Schaack S."/>
            <person name="Shapiro H."/>
            <person name="Shiga Y."/>
            <person name="Skalitzky C."/>
            <person name="Smith Z."/>
            <person name="Souvorov A."/>
            <person name="Sung W."/>
            <person name="Tang Z."/>
            <person name="Tsuchiya D."/>
            <person name="Tu H."/>
            <person name="Vos H."/>
            <person name="Wang M."/>
            <person name="Wolf Y.I."/>
            <person name="Yamagata H."/>
            <person name="Yamada T."/>
            <person name="Ye Y."/>
            <person name="Shaw J.R."/>
            <person name="Andrews J."/>
            <person name="Crease T.J."/>
            <person name="Tang H."/>
            <person name="Lucas S.M."/>
            <person name="Robertson H.M."/>
            <person name="Bork P."/>
            <person name="Koonin E.V."/>
            <person name="Zdobnov E.M."/>
            <person name="Grigoriev I.V."/>
            <person name="Lynch M."/>
            <person name="Boore J.L."/>
        </authorList>
    </citation>
    <scope>NUCLEOTIDE SEQUENCE [LARGE SCALE GENOMIC DNA]</scope>
</reference>
<dbReference type="OMA" id="RMQGDES"/>
<protein>
    <recommendedName>
        <fullName evidence="5">VWFA domain-containing protein</fullName>
    </recommendedName>
</protein>
<dbReference type="InterPro" id="IPR029151">
    <property type="entry name" value="Sensor-like_sf"/>
</dbReference>
<dbReference type="STRING" id="6669.E9H4H3"/>
<keyword evidence="2" id="KW-0472">Membrane</keyword>
<dbReference type="SUPFAM" id="SSF103190">
    <property type="entry name" value="Sensory domain-like"/>
    <property type="match status" value="1"/>
</dbReference>
<dbReference type="OrthoDB" id="2150145at2759"/>